<evidence type="ECO:0000259" key="4">
    <source>
        <dbReference type="Pfam" id="PF00733"/>
    </source>
</evidence>
<dbReference type="GO" id="GO:0004066">
    <property type="term" value="F:asparagine synthase (glutamine-hydrolyzing) activity"/>
    <property type="evidence" value="ECO:0007669"/>
    <property type="project" value="InterPro"/>
</dbReference>
<keyword evidence="3" id="KW-0315">Glutamine amidotransferase</keyword>
<evidence type="ECO:0000313" key="5">
    <source>
        <dbReference type="EMBL" id="KPM08329.1"/>
    </source>
</evidence>
<dbReference type="VEuPathDB" id="VectorBase:SSCA006519"/>
<evidence type="ECO:0000256" key="3">
    <source>
        <dbReference type="ARBA" id="ARBA00022962"/>
    </source>
</evidence>
<dbReference type="InterPro" id="IPR051857">
    <property type="entry name" value="Asn_synthetase_domain"/>
</dbReference>
<sequence>MRKKNLLIIVQSREKLIIISSIVIDFKSNSIINNQELKFLEDCQFEEIPANRLFCCDFNFSPNTSERDLENDCLDQCTRLYERIENINWNQPIEISSLPNCSVPKRFNTDLPEADLDEVLRSSKFIIPNYIVDQFYNVLLKSIDLRANNQPNLCKSCILTSQQCSHSSLAILFSGGIDSTVIAALAHLTFKPDNRPIDLLNVAFDQDASDRQTGIESWLELCAIYPTRPFNFVEIDIGPEELGSLREMHIRCLMEPKCTVMDYSIGCAVWFAARGRGLIRNKIDLNSRQPYQSPARIIFVGMGADEQLGGYSRYRSHFKKSQPGDWKSLIDELQFDIGKISIHNLGRDDRVVGDHGVEARLPYLDENVINFLNNLPVWLKCNLYLERGRGEKWLLREVAQKLGLKNSARNLKRAIQFGSKIVRHQNGSVNGYDDAKKLF</sequence>
<dbReference type="PANTHER" id="PTHR45937">
    <property type="entry name" value="ASPARAGINE SYNTHETASE DOMAIN-CONTAINING PROTEIN 1"/>
    <property type="match status" value="1"/>
</dbReference>
<dbReference type="PANTHER" id="PTHR45937:SF1">
    <property type="entry name" value="ASPARAGINE SYNTHETASE DOMAIN-CONTAINING PROTEIN 1"/>
    <property type="match status" value="1"/>
</dbReference>
<proteinExistence type="predicted"/>
<reference evidence="5 6" key="1">
    <citation type="journal article" date="2015" name="Parasit. Vectors">
        <title>Draft genome of the scabies mite.</title>
        <authorList>
            <person name="Rider S.D.Jr."/>
            <person name="Morgan M.S."/>
            <person name="Arlian L.G."/>
        </authorList>
    </citation>
    <scope>NUCLEOTIDE SEQUENCE [LARGE SCALE GENOMIC DNA]</scope>
    <source>
        <strain evidence="5">Arlian Lab</strain>
    </source>
</reference>
<dbReference type="Gene3D" id="3.40.50.620">
    <property type="entry name" value="HUPs"/>
    <property type="match status" value="1"/>
</dbReference>
<dbReference type="CDD" id="cd01991">
    <property type="entry name" value="Asn_synthase_B_C"/>
    <property type="match status" value="1"/>
</dbReference>
<feature type="domain" description="Asparagine synthetase" evidence="4">
    <location>
        <begin position="321"/>
        <end position="402"/>
    </location>
</feature>
<dbReference type="AlphaFoldDB" id="A0A132ABT0"/>
<evidence type="ECO:0000313" key="6">
    <source>
        <dbReference type="Proteomes" id="UP000616769"/>
    </source>
</evidence>
<dbReference type="OrthoDB" id="10252281at2759"/>
<keyword evidence="2" id="KW-0061">Asparagine biosynthesis</keyword>
<keyword evidence="1" id="KW-0028">Amino-acid biosynthesis</keyword>
<dbReference type="InterPro" id="IPR001962">
    <property type="entry name" value="Asn_synthase"/>
</dbReference>
<dbReference type="Pfam" id="PF00733">
    <property type="entry name" value="Asn_synthase"/>
    <property type="match status" value="1"/>
</dbReference>
<protein>
    <submittedName>
        <fullName evidence="5">Asparagine synthetase domain-containing protein 1-like protein</fullName>
    </submittedName>
</protein>
<dbReference type="GO" id="GO:0006529">
    <property type="term" value="P:asparagine biosynthetic process"/>
    <property type="evidence" value="ECO:0007669"/>
    <property type="project" value="UniProtKB-KW"/>
</dbReference>
<dbReference type="InterPro" id="IPR014729">
    <property type="entry name" value="Rossmann-like_a/b/a_fold"/>
</dbReference>
<comment type="caution">
    <text evidence="5">The sequence shown here is derived from an EMBL/GenBank/DDBJ whole genome shotgun (WGS) entry which is preliminary data.</text>
</comment>
<evidence type="ECO:0000256" key="2">
    <source>
        <dbReference type="ARBA" id="ARBA00022888"/>
    </source>
</evidence>
<dbReference type="Proteomes" id="UP000616769">
    <property type="component" value="Unassembled WGS sequence"/>
</dbReference>
<dbReference type="EMBL" id="JXLN01012332">
    <property type="protein sequence ID" value="KPM08329.1"/>
    <property type="molecule type" value="Genomic_DNA"/>
</dbReference>
<organism evidence="5 6">
    <name type="scientific">Sarcoptes scabiei</name>
    <name type="common">Itch mite</name>
    <name type="synonym">Acarus scabiei</name>
    <dbReference type="NCBI Taxonomy" id="52283"/>
    <lineage>
        <taxon>Eukaryota</taxon>
        <taxon>Metazoa</taxon>
        <taxon>Ecdysozoa</taxon>
        <taxon>Arthropoda</taxon>
        <taxon>Chelicerata</taxon>
        <taxon>Arachnida</taxon>
        <taxon>Acari</taxon>
        <taxon>Acariformes</taxon>
        <taxon>Sarcoptiformes</taxon>
        <taxon>Astigmata</taxon>
        <taxon>Psoroptidia</taxon>
        <taxon>Sarcoptoidea</taxon>
        <taxon>Sarcoptidae</taxon>
        <taxon>Sarcoptinae</taxon>
        <taxon>Sarcoptes</taxon>
    </lineage>
</organism>
<name>A0A132ABT0_SARSC</name>
<evidence type="ECO:0000256" key="1">
    <source>
        <dbReference type="ARBA" id="ARBA00022605"/>
    </source>
</evidence>
<dbReference type="SUPFAM" id="SSF52402">
    <property type="entry name" value="Adenine nucleotide alpha hydrolases-like"/>
    <property type="match status" value="1"/>
</dbReference>
<accession>A0A132ABT0</accession>
<gene>
    <name evidence="5" type="ORF">QR98_0068450</name>
</gene>